<keyword evidence="6" id="KW-0735">Signal-anchor</keyword>
<dbReference type="GO" id="GO:0005886">
    <property type="term" value="C:plasma membrane"/>
    <property type="evidence" value="ECO:0007669"/>
    <property type="project" value="UniProtKB-SubCell"/>
</dbReference>
<evidence type="ECO:0000256" key="1">
    <source>
        <dbReference type="ARBA" id="ARBA00004401"/>
    </source>
</evidence>
<dbReference type="GO" id="GO:0005576">
    <property type="term" value="C:extracellular region"/>
    <property type="evidence" value="ECO:0007669"/>
    <property type="project" value="TreeGrafter"/>
</dbReference>
<keyword evidence="7 17" id="KW-1133">Transmembrane helix</keyword>
<evidence type="ECO:0000256" key="15">
    <source>
        <dbReference type="ARBA" id="ARBA00041260"/>
    </source>
</evidence>
<evidence type="ECO:0000256" key="5">
    <source>
        <dbReference type="ARBA" id="ARBA00022801"/>
    </source>
</evidence>
<evidence type="ECO:0000256" key="11">
    <source>
        <dbReference type="ARBA" id="ARBA00023316"/>
    </source>
</evidence>
<comment type="caution">
    <text evidence="19">The sequence shown here is derived from an EMBL/GenBank/DDBJ whole genome shotgun (WGS) entry which is preliminary data.</text>
</comment>
<dbReference type="GO" id="GO:0004338">
    <property type="term" value="F:glucan exo-1,3-beta-glucosidase activity"/>
    <property type="evidence" value="ECO:0007669"/>
    <property type="project" value="UniProtKB-EC"/>
</dbReference>
<feature type="region of interest" description="Disordered" evidence="16">
    <location>
        <begin position="190"/>
        <end position="231"/>
    </location>
</feature>
<accession>A0A8S0WX20</accession>
<evidence type="ECO:0000256" key="9">
    <source>
        <dbReference type="ARBA" id="ARBA00023180"/>
    </source>
</evidence>
<keyword evidence="9" id="KW-0325">Glycoprotein</keyword>
<evidence type="ECO:0000259" key="18">
    <source>
        <dbReference type="Pfam" id="PF00150"/>
    </source>
</evidence>
<feature type="compositionally biased region" description="Low complexity" evidence="16">
    <location>
        <begin position="190"/>
        <end position="223"/>
    </location>
</feature>
<evidence type="ECO:0000256" key="8">
    <source>
        <dbReference type="ARBA" id="ARBA00023136"/>
    </source>
</evidence>
<dbReference type="Gene3D" id="3.20.20.80">
    <property type="entry name" value="Glycosidases"/>
    <property type="match status" value="1"/>
</dbReference>
<keyword evidence="3" id="KW-1003">Cell membrane</keyword>
<evidence type="ECO:0000256" key="3">
    <source>
        <dbReference type="ARBA" id="ARBA00022475"/>
    </source>
</evidence>
<name>A0A8S0WX20_CYCAE</name>
<dbReference type="EMBL" id="CACVBS010000064">
    <property type="protein sequence ID" value="CAA7267896.1"/>
    <property type="molecule type" value="Genomic_DNA"/>
</dbReference>
<keyword evidence="11" id="KW-0961">Cell wall biogenesis/degradation</keyword>
<dbReference type="Proteomes" id="UP000467700">
    <property type="component" value="Unassembled WGS sequence"/>
</dbReference>
<evidence type="ECO:0000256" key="17">
    <source>
        <dbReference type="SAM" id="Phobius"/>
    </source>
</evidence>
<comment type="subcellular location">
    <subcellularLocation>
        <location evidence="1">Cell membrane</location>
        <topology evidence="1">Single-pass type II membrane protein</topology>
    </subcellularLocation>
</comment>
<protein>
    <recommendedName>
        <fullName evidence="14">glucan 1,3-beta-glucosidase</fullName>
        <ecNumber evidence="14">3.2.1.58</ecNumber>
    </recommendedName>
    <alternativeName>
        <fullName evidence="15">Exo-1,3-beta-glucanase D</fullName>
    </alternativeName>
</protein>
<dbReference type="FunFam" id="3.20.20.80:FF:000033">
    <property type="entry name" value="Glucan 1,3-beta-glucosidase A"/>
    <property type="match status" value="1"/>
</dbReference>
<dbReference type="GO" id="GO:0009251">
    <property type="term" value="P:glucan catabolic process"/>
    <property type="evidence" value="ECO:0007669"/>
    <property type="project" value="TreeGrafter"/>
</dbReference>
<reference evidence="19 20" key="1">
    <citation type="submission" date="2020-01" db="EMBL/GenBank/DDBJ databases">
        <authorList>
            <person name="Gupta K D."/>
        </authorList>
    </citation>
    <scope>NUCLEOTIDE SEQUENCE [LARGE SCALE GENOMIC DNA]</scope>
</reference>
<keyword evidence="20" id="KW-1185">Reference proteome</keyword>
<evidence type="ECO:0000313" key="19">
    <source>
        <dbReference type="EMBL" id="CAA7267896.1"/>
    </source>
</evidence>
<dbReference type="GO" id="GO:0009986">
    <property type="term" value="C:cell surface"/>
    <property type="evidence" value="ECO:0007669"/>
    <property type="project" value="TreeGrafter"/>
</dbReference>
<keyword evidence="10" id="KW-0326">Glycosidase</keyword>
<feature type="transmembrane region" description="Helical" evidence="17">
    <location>
        <begin position="159"/>
        <end position="183"/>
    </location>
</feature>
<dbReference type="GO" id="GO:0071555">
    <property type="term" value="P:cell wall organization"/>
    <property type="evidence" value="ECO:0007669"/>
    <property type="project" value="UniProtKB-KW"/>
</dbReference>
<comment type="similarity">
    <text evidence="2">Belongs to the glycosyl hydrolase 5 (cellulase A) family.</text>
</comment>
<dbReference type="EC" id="3.2.1.58" evidence="14"/>
<dbReference type="PANTHER" id="PTHR31297">
    <property type="entry name" value="GLUCAN ENDO-1,6-BETA-GLUCOSIDASE B"/>
    <property type="match status" value="1"/>
</dbReference>
<organism evidence="19 20">
    <name type="scientific">Cyclocybe aegerita</name>
    <name type="common">Black poplar mushroom</name>
    <name type="synonym">Agrocybe aegerita</name>
    <dbReference type="NCBI Taxonomy" id="1973307"/>
    <lineage>
        <taxon>Eukaryota</taxon>
        <taxon>Fungi</taxon>
        <taxon>Dikarya</taxon>
        <taxon>Basidiomycota</taxon>
        <taxon>Agaricomycotina</taxon>
        <taxon>Agaricomycetes</taxon>
        <taxon>Agaricomycetidae</taxon>
        <taxon>Agaricales</taxon>
        <taxon>Agaricineae</taxon>
        <taxon>Bolbitiaceae</taxon>
        <taxon>Cyclocybe</taxon>
    </lineage>
</organism>
<dbReference type="PANTHER" id="PTHR31297:SF34">
    <property type="entry name" value="GLUCAN 1,3-BETA-GLUCOSIDASE 2"/>
    <property type="match status" value="1"/>
</dbReference>
<evidence type="ECO:0000256" key="10">
    <source>
        <dbReference type="ARBA" id="ARBA00023295"/>
    </source>
</evidence>
<dbReference type="SUPFAM" id="SSF51445">
    <property type="entry name" value="(Trans)glycosidases"/>
    <property type="match status" value="1"/>
</dbReference>
<keyword evidence="5" id="KW-0378">Hydrolase</keyword>
<comment type="function">
    <text evidence="13">Glucosidase involved in the degradation of cellulosic biomass. Active on lichenan.</text>
</comment>
<evidence type="ECO:0000256" key="12">
    <source>
        <dbReference type="ARBA" id="ARBA00036824"/>
    </source>
</evidence>
<dbReference type="InterPro" id="IPR001547">
    <property type="entry name" value="Glyco_hydro_5"/>
</dbReference>
<comment type="catalytic activity">
    <reaction evidence="12">
        <text>Successive hydrolysis of beta-D-glucose units from the non-reducing ends of (1-&gt;3)-beta-D-glucans, releasing alpha-glucose.</text>
        <dbReference type="EC" id="3.2.1.58"/>
    </reaction>
</comment>
<feature type="region of interest" description="Disordered" evidence="16">
    <location>
        <begin position="1"/>
        <end position="55"/>
    </location>
</feature>
<evidence type="ECO:0000256" key="16">
    <source>
        <dbReference type="SAM" id="MobiDB-lite"/>
    </source>
</evidence>
<keyword evidence="8 17" id="KW-0472">Membrane</keyword>
<sequence>MASNDKPNVAYDPLPLTGDDQPTTSLYNAPPSPDPRLSSFHTPQMNPTELGADPSIPVGAAQPRFLGSTALYDGPAMRESFASSQHTIPNSEYTSSVYALNDPSAPGRFEGSYRDDPRGSYYTGDQNVPMSPVGAAGGRTLEEKRTAYAPPRAKSRRKIMILAVVAALILLLLAVVIPVYFFVVRPNNNESSNASTSSDSSASKSNHATATSSASTPSATPVTGRDGSEITMEDGTKFTYRNSFGGYWYYDENDPFNNGARAQAWSPALNETFRYGTDKMRGVNLGGWLNTEPFISPALYEKYLNNPTPAVDEWTLSEAMRADTAGGGINQLEDHYKTFITEKDFAEIAGAGLNFIRIPIGFWIIEVRDEEPFLPKVSWTYFLKAIKWARKYGLRINLDLHALPGSQNGWNHSGRLGTTGFLNGPMGYANAQRSLDYIRILAEFISQPQYKDVVTIFGIINEPQGSVMGQDALARFYLEAYNIIRTAGGTGEGNGPYVSIHDGFFPRTDWTNTFPNADRITLDSHPYLCFNGQSSAPISTYATTPCTSWGGAVNNSMASFGLTNAGEFSNAVTDCGLFLNGVNLGTRYEGTYIGVWPRMGSCSTWTDWQNYDAATKRAIRQFALASMDALQDYFFWTWKIGNSSRTGKVETPAWSYQLGLENGWMPTDPRDATGACGNSNPWSPPLRAWQTGGAGAGIPASVSSNLAWPPATISMGGAVTTLPTYTPTGPIPTLPVPTFPSSVTVNAGSGWANAADSQGVFVPIPTCTYLDPWVDPSTAPPPVCAAGTRREAIPDPLFTPAPQA</sequence>
<evidence type="ECO:0000313" key="20">
    <source>
        <dbReference type="Proteomes" id="UP000467700"/>
    </source>
</evidence>
<evidence type="ECO:0000256" key="4">
    <source>
        <dbReference type="ARBA" id="ARBA00022692"/>
    </source>
</evidence>
<evidence type="ECO:0000256" key="14">
    <source>
        <dbReference type="ARBA" id="ARBA00038929"/>
    </source>
</evidence>
<evidence type="ECO:0000256" key="6">
    <source>
        <dbReference type="ARBA" id="ARBA00022968"/>
    </source>
</evidence>
<dbReference type="InterPro" id="IPR050386">
    <property type="entry name" value="Glycosyl_hydrolase_5"/>
</dbReference>
<gene>
    <name evidence="19" type="ORF">AAE3_LOCUS10165</name>
</gene>
<feature type="domain" description="Glycoside hydrolase family 5" evidence="18">
    <location>
        <begin position="331"/>
        <end position="534"/>
    </location>
</feature>
<evidence type="ECO:0000256" key="13">
    <source>
        <dbReference type="ARBA" id="ARBA00037126"/>
    </source>
</evidence>
<keyword evidence="4 17" id="KW-0812">Transmembrane</keyword>
<dbReference type="Pfam" id="PF00150">
    <property type="entry name" value="Cellulase"/>
    <property type="match status" value="1"/>
</dbReference>
<proteinExistence type="inferred from homology"/>
<dbReference type="OrthoDB" id="62120at2759"/>
<evidence type="ECO:0000256" key="7">
    <source>
        <dbReference type="ARBA" id="ARBA00022989"/>
    </source>
</evidence>
<feature type="region of interest" description="Disordered" evidence="16">
    <location>
        <begin position="120"/>
        <end position="150"/>
    </location>
</feature>
<dbReference type="AlphaFoldDB" id="A0A8S0WX20"/>
<dbReference type="InterPro" id="IPR017853">
    <property type="entry name" value="GH"/>
</dbReference>
<evidence type="ECO:0000256" key="2">
    <source>
        <dbReference type="ARBA" id="ARBA00005641"/>
    </source>
</evidence>